<reference evidence="2" key="2">
    <citation type="submission" date="2010-11" db="EMBL/GenBank/DDBJ databases">
        <authorList>
            <consortium name="The Broad Institute Genome Sequencing Platform"/>
            <person name="Earl A."/>
            <person name="Ward D."/>
            <person name="Feldgarden M."/>
            <person name="Gevers D."/>
            <person name="Butler R."/>
            <person name="Young S.K."/>
            <person name="Zeng Q."/>
            <person name="Gargeya S."/>
            <person name="Fitzgerald M."/>
            <person name="Haas B."/>
            <person name="Abouelleil A."/>
            <person name="Alvarado L."/>
            <person name="Arachchi H.M."/>
            <person name="Berlin A."/>
            <person name="Brown A."/>
            <person name="Chapman S.B."/>
            <person name="Chen Z."/>
            <person name="Dunbar C."/>
            <person name="Freedman E."/>
            <person name="Gearin G."/>
            <person name="Gellesch M."/>
            <person name="Goldberg J."/>
            <person name="Griggs A."/>
            <person name="Gujja S."/>
            <person name="Heilman E."/>
            <person name="Heiman D."/>
            <person name="Howarth C."/>
            <person name="Larson L."/>
            <person name="Lui A."/>
            <person name="MacDonald P.J.P."/>
            <person name="Mehta T."/>
            <person name="Montmayeur A."/>
            <person name="Murphy C."/>
            <person name="Neiman D."/>
            <person name="Pearson M."/>
            <person name="Priest M."/>
            <person name="Roberts A."/>
            <person name="Saif S."/>
            <person name="Shea T."/>
            <person name="Shenoy N."/>
            <person name="Sisk P."/>
            <person name="Stolte C."/>
            <person name="Sykes S."/>
            <person name="White J."/>
            <person name="Yandava C."/>
            <person name="Wortman J."/>
            <person name="Nusbaum C."/>
            <person name="Birren B."/>
        </authorList>
    </citation>
    <scope>NUCLEOTIDE SEQUENCE</scope>
    <source>
        <strain evidence="2">P1A1 Lamole</strain>
    </source>
</reference>
<evidence type="ECO:0000313" key="3">
    <source>
        <dbReference type="EnsemblFungi" id="MVLG_03378T0"/>
    </source>
</evidence>
<feature type="compositionally biased region" description="Acidic residues" evidence="1">
    <location>
        <begin position="490"/>
        <end position="522"/>
    </location>
</feature>
<dbReference type="OrthoDB" id="2536552at2759"/>
<proteinExistence type="predicted"/>
<reference evidence="4" key="1">
    <citation type="submission" date="2010-11" db="EMBL/GenBank/DDBJ databases">
        <title>The genome sequence of Microbotryum violaceum strain p1A1 Lamole.</title>
        <authorList>
            <person name="Cuomo C."/>
            <person name="Perlin M."/>
            <person name="Young S.K."/>
            <person name="Zeng Q."/>
            <person name="Gargeya S."/>
            <person name="Alvarado L."/>
            <person name="Berlin A."/>
            <person name="Chapman S.B."/>
            <person name="Chen Z."/>
            <person name="Freedman E."/>
            <person name="Gellesch M."/>
            <person name="Goldberg J."/>
            <person name="Griggs A."/>
            <person name="Gujja S."/>
            <person name="Heilman E."/>
            <person name="Heiman D."/>
            <person name="Howarth C."/>
            <person name="Mehta T."/>
            <person name="Neiman D."/>
            <person name="Pearson M."/>
            <person name="Roberts A."/>
            <person name="Saif S."/>
            <person name="Shea T."/>
            <person name="Shenoy N."/>
            <person name="Sisk P."/>
            <person name="Stolte C."/>
            <person name="Sykes S."/>
            <person name="White J."/>
            <person name="Yandava C."/>
            <person name="Haas B."/>
            <person name="Nusbaum C."/>
            <person name="Birren B."/>
        </authorList>
    </citation>
    <scope>NUCLEOTIDE SEQUENCE [LARGE SCALE GENOMIC DNA]</scope>
    <source>
        <strain evidence="4">p1A1 Lamole</strain>
    </source>
</reference>
<name>U5H811_USTV1</name>
<dbReference type="EMBL" id="GL541673">
    <property type="protein sequence ID" value="KDE06341.1"/>
    <property type="molecule type" value="Genomic_DNA"/>
</dbReference>
<protein>
    <submittedName>
        <fullName evidence="2 3">Uncharacterized protein</fullName>
    </submittedName>
</protein>
<accession>U5H811</accession>
<evidence type="ECO:0000313" key="4">
    <source>
        <dbReference type="Proteomes" id="UP000017200"/>
    </source>
</evidence>
<evidence type="ECO:0000256" key="1">
    <source>
        <dbReference type="SAM" id="MobiDB-lite"/>
    </source>
</evidence>
<reference evidence="2 4" key="3">
    <citation type="journal article" date="2015" name="BMC Genomics">
        <title>Sex and parasites: genomic and transcriptomic analysis of Microbotryum lychnidis-dioicae, the biotrophic and plant-castrating anther smut fungus.</title>
        <authorList>
            <person name="Perlin M.H."/>
            <person name="Amselem J."/>
            <person name="Fontanillas E."/>
            <person name="Toh S.S."/>
            <person name="Chen Z."/>
            <person name="Goldberg J."/>
            <person name="Duplessis S."/>
            <person name="Henrissat B."/>
            <person name="Young S."/>
            <person name="Zeng Q."/>
            <person name="Aguileta G."/>
            <person name="Petit E."/>
            <person name="Badouin H."/>
            <person name="Andrews J."/>
            <person name="Razeeq D."/>
            <person name="Gabaldon T."/>
            <person name="Quesneville H."/>
            <person name="Giraud T."/>
            <person name="Hood M.E."/>
            <person name="Schultz D.J."/>
            <person name="Cuomo C.A."/>
        </authorList>
    </citation>
    <scope>NUCLEOTIDE SEQUENCE [LARGE SCALE GENOMIC DNA]</scope>
    <source>
        <strain evidence="4">p1A1 Lamole</strain>
        <strain evidence="2">P1A1 Lamole</strain>
    </source>
</reference>
<reference evidence="3" key="4">
    <citation type="submission" date="2015-06" db="UniProtKB">
        <authorList>
            <consortium name="EnsemblFungi"/>
        </authorList>
    </citation>
    <scope>IDENTIFICATION</scope>
</reference>
<dbReference type="HOGENOM" id="CLU_464765_0_0_1"/>
<organism evidence="2">
    <name type="scientific">Microbotryum lychnidis-dioicae (strain p1A1 Lamole / MvSl-1064)</name>
    <name type="common">Anther smut fungus</name>
    <dbReference type="NCBI Taxonomy" id="683840"/>
    <lineage>
        <taxon>Eukaryota</taxon>
        <taxon>Fungi</taxon>
        <taxon>Dikarya</taxon>
        <taxon>Basidiomycota</taxon>
        <taxon>Pucciniomycotina</taxon>
        <taxon>Microbotryomycetes</taxon>
        <taxon>Microbotryales</taxon>
        <taxon>Microbotryaceae</taxon>
        <taxon>Microbotryum</taxon>
    </lineage>
</organism>
<feature type="region of interest" description="Disordered" evidence="1">
    <location>
        <begin position="232"/>
        <end position="256"/>
    </location>
</feature>
<dbReference type="Proteomes" id="UP000017200">
    <property type="component" value="Unassembled WGS sequence"/>
</dbReference>
<dbReference type="EMBL" id="AEIJ01000324">
    <property type="status" value="NOT_ANNOTATED_CDS"/>
    <property type="molecule type" value="Genomic_DNA"/>
</dbReference>
<evidence type="ECO:0000313" key="2">
    <source>
        <dbReference type="EMBL" id="KDE06341.1"/>
    </source>
</evidence>
<feature type="region of interest" description="Disordered" evidence="1">
    <location>
        <begin position="1"/>
        <end position="30"/>
    </location>
</feature>
<keyword evidence="4" id="KW-1185">Reference proteome</keyword>
<feature type="region of interest" description="Disordered" evidence="1">
    <location>
        <begin position="430"/>
        <end position="465"/>
    </location>
</feature>
<dbReference type="AlphaFoldDB" id="U5H811"/>
<gene>
    <name evidence="2" type="ORF">MVLG_03378</name>
</gene>
<sequence length="587" mass="64658">MSFAPNLTHRPSVKRSRMHTTPAKPMTRSRTLSRLAKTSIGRISRFLNTGGGGGGGGGGTGTSAVGYTRSRSEPPLPPLPYAVKTAALGPSLYRAESFENVPLADHSISRKRTLKGSISYPVLRSATCASVYECDSEDSRRLGFSTPRSSPPVGYGLKAYRREGQENSGRSSMADDEEELVITVSSRKDARNPKTLKNGSPPSPAPPATPAKSVHWPPRKSSLATEYEYDPNECSSKTKVDPLPTPTSLKFSEKEQRRISVSAAMARAQQRHTTFHERDLETWTSFINDSFGSFDSSLALATFDTSVPVLTIVDFEDDRSGARSPDATNVGDFAPLTTGDGCATSSDPRPLSTTSSLFTSGLHSGQLSTMLDSTSTLTRPISFCLSPKGMGDFSTFPFDVATNTMDESWLFDENRFSFLSYPFRIEGELSRPGDQFEEDRDSVTSEWQGESGADEATEVGEGKKRQKTTISMMLQWCQRPPSEGYLVDREDVEGMDEQDGVGEHEEEHEEQEQEQEEVLEEDDDETLLDLDGLSDCFDVEIDFEVEMDPTICGARQSNRPVSLDAYPFRTMRGDDWSGLDRKIRNTM</sequence>
<dbReference type="InParanoid" id="U5H811"/>
<dbReference type="EnsemblFungi" id="MVLG_03378T0">
    <property type="protein sequence ID" value="MVLG_03378T0"/>
    <property type="gene ID" value="MVLG_03378"/>
</dbReference>
<feature type="region of interest" description="Disordered" evidence="1">
    <location>
        <begin position="483"/>
        <end position="522"/>
    </location>
</feature>
<feature type="region of interest" description="Disordered" evidence="1">
    <location>
        <begin position="184"/>
        <end position="219"/>
    </location>
</feature>